<proteinExistence type="predicted"/>
<evidence type="ECO:0000313" key="2">
    <source>
        <dbReference type="Proteomes" id="UP000185728"/>
    </source>
</evidence>
<keyword evidence="2" id="KW-1185">Reference proteome</keyword>
<organism evidence="1 2">
    <name type="scientific">Zobellia uliginosa</name>
    <dbReference type="NCBI Taxonomy" id="143224"/>
    <lineage>
        <taxon>Bacteria</taxon>
        <taxon>Pseudomonadati</taxon>
        <taxon>Bacteroidota</taxon>
        <taxon>Flavobacteriia</taxon>
        <taxon>Flavobacteriales</taxon>
        <taxon>Flavobacteriaceae</taxon>
        <taxon>Zobellia</taxon>
    </lineage>
</organism>
<reference evidence="1 2" key="1">
    <citation type="submission" date="2017-01" db="EMBL/GenBank/DDBJ databases">
        <authorList>
            <person name="Varghese N."/>
            <person name="Submissions S."/>
        </authorList>
    </citation>
    <scope>NUCLEOTIDE SEQUENCE [LARGE SCALE GENOMIC DNA]</scope>
    <source>
        <strain evidence="1 2">DSM 2061</strain>
    </source>
</reference>
<accession>A0ABY1KHU1</accession>
<sequence length="175" mass="20251">MRIIIVLVLSNLFMKVPFFDTLLGKDISEALSIGVTQVTAMDNLYMILEPKVDFFGKSIGQIGVETSEDNTINSITIFFPEIVDTSYYKIISEYYGYTSNILVVDEILQEESSEKTNDENFTSNIKERITSLKKGSIEHKEIDHVLWDKDDFQIQLHFGHNNNRMYVRFANKIYN</sequence>
<protein>
    <submittedName>
        <fullName evidence="1">Uncharacterized protein</fullName>
    </submittedName>
</protein>
<name>A0ABY1KHU1_9FLAO</name>
<comment type="caution">
    <text evidence="1">The sequence shown here is derived from an EMBL/GenBank/DDBJ whole genome shotgun (WGS) entry which is preliminary data.</text>
</comment>
<dbReference type="Proteomes" id="UP000185728">
    <property type="component" value="Unassembled WGS sequence"/>
</dbReference>
<gene>
    <name evidence="1" type="ORF">SAMN05421766_10192</name>
</gene>
<dbReference type="EMBL" id="FTOB01000001">
    <property type="protein sequence ID" value="SIS37337.1"/>
    <property type="molecule type" value="Genomic_DNA"/>
</dbReference>
<evidence type="ECO:0000313" key="1">
    <source>
        <dbReference type="EMBL" id="SIS37337.1"/>
    </source>
</evidence>
<dbReference type="RefSeq" id="WP_139327562.1">
    <property type="nucleotide sequence ID" value="NZ_FTOB01000001.1"/>
</dbReference>